<comment type="catalytic activity">
    <reaction evidence="9 10">
        <text>N(6)-[(R)-dihydrolipoyl]-L-lysyl-[protein] + NAD(+) = N(6)-[(R)-lipoyl]-L-lysyl-[protein] + NADH + H(+)</text>
        <dbReference type="Rhea" id="RHEA:15045"/>
        <dbReference type="Rhea" id="RHEA-COMP:10474"/>
        <dbReference type="Rhea" id="RHEA-COMP:10475"/>
        <dbReference type="ChEBI" id="CHEBI:15378"/>
        <dbReference type="ChEBI" id="CHEBI:57540"/>
        <dbReference type="ChEBI" id="CHEBI:57945"/>
        <dbReference type="ChEBI" id="CHEBI:83099"/>
        <dbReference type="ChEBI" id="CHEBI:83100"/>
        <dbReference type="EC" id="1.8.1.4"/>
    </reaction>
</comment>
<dbReference type="FunFam" id="3.30.390.30:FF:000001">
    <property type="entry name" value="Dihydrolipoyl dehydrogenase"/>
    <property type="match status" value="1"/>
</dbReference>
<keyword evidence="5 10" id="KW-0560">Oxidoreductase</keyword>
<dbReference type="PIRSF" id="PIRSF000350">
    <property type="entry name" value="Mercury_reductase_MerA"/>
    <property type="match status" value="1"/>
</dbReference>
<evidence type="ECO:0000256" key="8">
    <source>
        <dbReference type="ARBA" id="ARBA00023284"/>
    </source>
</evidence>
<dbReference type="GO" id="GO:0050660">
    <property type="term" value="F:flavin adenine dinucleotide binding"/>
    <property type="evidence" value="ECO:0007669"/>
    <property type="project" value="InterPro"/>
</dbReference>
<dbReference type="AlphaFoldDB" id="A0A2A5QZI6"/>
<comment type="similarity">
    <text evidence="1 10">Belongs to the class-I pyridine nucleotide-disulfide oxidoreductase family.</text>
</comment>
<organism evidence="13 14">
    <name type="scientific">Natrinema ejinorense</name>
    <dbReference type="NCBI Taxonomy" id="373386"/>
    <lineage>
        <taxon>Archaea</taxon>
        <taxon>Methanobacteriati</taxon>
        <taxon>Methanobacteriota</taxon>
        <taxon>Stenosarchaea group</taxon>
        <taxon>Halobacteria</taxon>
        <taxon>Halobacteriales</taxon>
        <taxon>Natrialbaceae</taxon>
        <taxon>Natrinema</taxon>
    </lineage>
</organism>
<comment type="miscellaneous">
    <text evidence="10">The active site is a redox-active disulfide bond.</text>
</comment>
<comment type="caution">
    <text evidence="13">The sequence shown here is derived from an EMBL/GenBank/DDBJ whole genome shotgun (WGS) entry which is preliminary data.</text>
</comment>
<dbReference type="SUPFAM" id="SSF51905">
    <property type="entry name" value="FAD/NAD(P)-binding domain"/>
    <property type="match status" value="1"/>
</dbReference>
<keyword evidence="4 10" id="KW-0274">FAD</keyword>
<sequence>MVVGDVTTGTDVLVVGAGPAGYVAAIRAGQLDLDVTLVEKDAYGGTCLNHGCIPSKALITATDVAHDAASAEAMGIHADPAIDLAGMMDWKDGVVDQLTSGVEKLCKANGVNLLEGTARFADETTVRVSHSGEGQGSETLEFEHAVIATGSRPIEIPNFEYGDDPVLNSKQALALESVPDSLVVVGAGYIGMELAGVFAKLGTDVTVIEMLDSILPGYDDDLKRPVKKRAENLGVDFEFGYTASDWNDRDGEDGIRVVAEPADRAEADGGTEQVADERLELDAENVLVAVGRQPVSDTLDLEEAGVETDERGFIDTGPHARTNVDHIFAVGDVAGEPMLAHKGSAEGKVAAEVIAGEPAALDHQAIPAAVFTDPEIATVGMTESEAEDAGFETVTGQFPFRASGRALTTGDSEGFVKVVADDADGYVLGASIVGPEASELVAELGLAIELGATLEDVAATVHTHPTLSESVMEAAENALGHAIHTLNR</sequence>
<gene>
    <name evidence="13" type="primary">lpdA</name>
    <name evidence="13" type="ORF">CP557_17940</name>
</gene>
<dbReference type="NCBIfam" id="TIGR01350">
    <property type="entry name" value="lipoamide_DH"/>
    <property type="match status" value="1"/>
</dbReference>
<dbReference type="InterPro" id="IPR004099">
    <property type="entry name" value="Pyr_nucl-diS_OxRdtase_dimer"/>
</dbReference>
<dbReference type="InterPro" id="IPR016156">
    <property type="entry name" value="FAD/NAD-linked_Rdtase_dimer_sf"/>
</dbReference>
<keyword evidence="3 10" id="KW-0285">Flavoprotein</keyword>
<evidence type="ECO:0000256" key="5">
    <source>
        <dbReference type="ARBA" id="ARBA00023002"/>
    </source>
</evidence>
<dbReference type="EMBL" id="NXNI01000001">
    <property type="protein sequence ID" value="PCR92247.1"/>
    <property type="molecule type" value="Genomic_DNA"/>
</dbReference>
<reference evidence="13 14" key="1">
    <citation type="submission" date="2017-09" db="EMBL/GenBank/DDBJ databases">
        <title>Genome sequences of Natrinema ejinorence JCM 13890T.</title>
        <authorList>
            <person name="Roh S.W."/>
            <person name="Kim Y.B."/>
            <person name="Kim J.Y."/>
        </authorList>
    </citation>
    <scope>NUCLEOTIDE SEQUENCE [LARGE SCALE GENOMIC DNA]</scope>
    <source>
        <strain evidence="13 14">JCM 13890</strain>
    </source>
</reference>
<dbReference type="Pfam" id="PF07992">
    <property type="entry name" value="Pyr_redox_2"/>
    <property type="match status" value="1"/>
</dbReference>
<evidence type="ECO:0000256" key="4">
    <source>
        <dbReference type="ARBA" id="ARBA00022827"/>
    </source>
</evidence>
<keyword evidence="6 10" id="KW-0520">NAD</keyword>
<evidence type="ECO:0000256" key="10">
    <source>
        <dbReference type="RuleBase" id="RU003692"/>
    </source>
</evidence>
<evidence type="ECO:0000256" key="2">
    <source>
        <dbReference type="ARBA" id="ARBA00012608"/>
    </source>
</evidence>
<proteinExistence type="inferred from homology"/>
<feature type="domain" description="Pyridine nucleotide-disulphide oxidoreductase dimerisation" evidence="11">
    <location>
        <begin position="366"/>
        <end position="475"/>
    </location>
</feature>
<dbReference type="InterPro" id="IPR050151">
    <property type="entry name" value="Class-I_Pyr_Nuc-Dis_Oxidored"/>
</dbReference>
<keyword evidence="14" id="KW-1185">Reference proteome</keyword>
<keyword evidence="8 10" id="KW-0676">Redox-active center</keyword>
<dbReference type="GO" id="GO:0006103">
    <property type="term" value="P:2-oxoglutarate metabolic process"/>
    <property type="evidence" value="ECO:0007669"/>
    <property type="project" value="TreeGrafter"/>
</dbReference>
<dbReference type="PANTHER" id="PTHR22912">
    <property type="entry name" value="DISULFIDE OXIDOREDUCTASE"/>
    <property type="match status" value="1"/>
</dbReference>
<dbReference type="Pfam" id="PF02852">
    <property type="entry name" value="Pyr_redox_dim"/>
    <property type="match status" value="1"/>
</dbReference>
<evidence type="ECO:0000256" key="9">
    <source>
        <dbReference type="ARBA" id="ARBA00049187"/>
    </source>
</evidence>
<dbReference type="Gene3D" id="3.50.50.60">
    <property type="entry name" value="FAD/NAD(P)-binding domain"/>
    <property type="match status" value="2"/>
</dbReference>
<dbReference type="PRINTS" id="PR00411">
    <property type="entry name" value="PNDRDTASEI"/>
</dbReference>
<protein>
    <recommendedName>
        <fullName evidence="2 10">Dihydrolipoyl dehydrogenase</fullName>
        <ecNumber evidence="2 10">1.8.1.4</ecNumber>
    </recommendedName>
</protein>
<evidence type="ECO:0000313" key="14">
    <source>
        <dbReference type="Proteomes" id="UP000219689"/>
    </source>
</evidence>
<feature type="domain" description="FAD/NAD(P)-binding" evidence="12">
    <location>
        <begin position="11"/>
        <end position="347"/>
    </location>
</feature>
<evidence type="ECO:0000256" key="3">
    <source>
        <dbReference type="ARBA" id="ARBA00022630"/>
    </source>
</evidence>
<accession>A0A2A5QZI6</accession>
<evidence type="ECO:0000256" key="6">
    <source>
        <dbReference type="ARBA" id="ARBA00023027"/>
    </source>
</evidence>
<dbReference type="RefSeq" id="WP_097381173.1">
    <property type="nucleotide sequence ID" value="NZ_NXNI01000001.1"/>
</dbReference>
<dbReference type="Proteomes" id="UP000219689">
    <property type="component" value="Unassembled WGS sequence"/>
</dbReference>
<dbReference type="InterPro" id="IPR001100">
    <property type="entry name" value="Pyr_nuc-diS_OxRdtase"/>
</dbReference>
<evidence type="ECO:0000259" key="11">
    <source>
        <dbReference type="Pfam" id="PF02852"/>
    </source>
</evidence>
<comment type="cofactor">
    <cofactor evidence="10">
        <name>FAD</name>
        <dbReference type="ChEBI" id="CHEBI:57692"/>
    </cofactor>
    <text evidence="10">Binds 1 FAD per subunit.</text>
</comment>
<evidence type="ECO:0000259" key="12">
    <source>
        <dbReference type="Pfam" id="PF07992"/>
    </source>
</evidence>
<dbReference type="GO" id="GO:0004148">
    <property type="term" value="F:dihydrolipoyl dehydrogenase (NADH) activity"/>
    <property type="evidence" value="ECO:0007669"/>
    <property type="project" value="UniProtKB-EC"/>
</dbReference>
<evidence type="ECO:0000313" key="13">
    <source>
        <dbReference type="EMBL" id="PCR92247.1"/>
    </source>
</evidence>
<dbReference type="SUPFAM" id="SSF55424">
    <property type="entry name" value="FAD/NAD-linked reductases, dimerisation (C-terminal) domain"/>
    <property type="match status" value="1"/>
</dbReference>
<keyword evidence="7" id="KW-1015">Disulfide bond</keyword>
<dbReference type="InterPro" id="IPR023753">
    <property type="entry name" value="FAD/NAD-binding_dom"/>
</dbReference>
<dbReference type="InterPro" id="IPR012999">
    <property type="entry name" value="Pyr_OxRdtase_I_AS"/>
</dbReference>
<evidence type="ECO:0000256" key="1">
    <source>
        <dbReference type="ARBA" id="ARBA00007532"/>
    </source>
</evidence>
<dbReference type="Gene3D" id="3.30.390.30">
    <property type="match status" value="1"/>
</dbReference>
<dbReference type="EC" id="1.8.1.4" evidence="2 10"/>
<dbReference type="InterPro" id="IPR036188">
    <property type="entry name" value="FAD/NAD-bd_sf"/>
</dbReference>
<dbReference type="OrthoDB" id="27922at2157"/>
<dbReference type="InterPro" id="IPR006258">
    <property type="entry name" value="Lipoamide_DH"/>
</dbReference>
<dbReference type="PRINTS" id="PR00368">
    <property type="entry name" value="FADPNR"/>
</dbReference>
<evidence type="ECO:0000256" key="7">
    <source>
        <dbReference type="ARBA" id="ARBA00023157"/>
    </source>
</evidence>
<dbReference type="PROSITE" id="PS00076">
    <property type="entry name" value="PYRIDINE_REDOX_1"/>
    <property type="match status" value="1"/>
</dbReference>
<dbReference type="PANTHER" id="PTHR22912:SF160">
    <property type="entry name" value="DIHYDROLIPOYL DEHYDROGENASE"/>
    <property type="match status" value="1"/>
</dbReference>
<name>A0A2A5QZI6_9EURY</name>